<dbReference type="STRING" id="232089.SAMN05443544_1765"/>
<dbReference type="AlphaFoldDB" id="A0A1N6F5S1"/>
<organism evidence="2 3">
    <name type="scientific">Agromyces cerinus subsp. cerinus</name>
    <dbReference type="NCBI Taxonomy" id="232089"/>
    <lineage>
        <taxon>Bacteria</taxon>
        <taxon>Bacillati</taxon>
        <taxon>Actinomycetota</taxon>
        <taxon>Actinomycetes</taxon>
        <taxon>Micrococcales</taxon>
        <taxon>Microbacteriaceae</taxon>
        <taxon>Agromyces</taxon>
    </lineage>
</organism>
<keyword evidence="3" id="KW-1185">Reference proteome</keyword>
<dbReference type="RefSeq" id="WP_074259945.1">
    <property type="nucleotide sequence ID" value="NZ_FSRJ01000002.1"/>
</dbReference>
<dbReference type="Proteomes" id="UP000184699">
    <property type="component" value="Unassembled WGS sequence"/>
</dbReference>
<name>A0A1N6F5S1_9MICO</name>
<reference evidence="3" key="1">
    <citation type="submission" date="2016-11" db="EMBL/GenBank/DDBJ databases">
        <authorList>
            <person name="Varghese N."/>
            <person name="Submissions S."/>
        </authorList>
    </citation>
    <scope>NUCLEOTIDE SEQUENCE [LARGE SCALE GENOMIC DNA]</scope>
    <source>
        <strain evidence="3">DSM 8595</strain>
    </source>
</reference>
<protein>
    <submittedName>
        <fullName evidence="2">Uncharacterized protein</fullName>
    </submittedName>
</protein>
<evidence type="ECO:0000256" key="1">
    <source>
        <dbReference type="SAM" id="MobiDB-lite"/>
    </source>
</evidence>
<feature type="region of interest" description="Disordered" evidence="1">
    <location>
        <begin position="33"/>
        <end position="99"/>
    </location>
</feature>
<feature type="compositionally biased region" description="Low complexity" evidence="1">
    <location>
        <begin position="33"/>
        <end position="75"/>
    </location>
</feature>
<sequence length="216" mass="20922">MAWTTRRILIAVGVSTVVILAVAVTLDRLAADGGAADPSSVATDGADAPGTATGPNGDDSAAGASEPPGSSGDDGNASEVLPPLEPMSGLPDPVVPTPFVSSPLPPDAAVSGGLVDGFPAGIAVYEASEIVSSSVSSAGEHLQATLAARTEAGPQAVLDFYSQHFGSLGLTSTIAPAVGGSRALSFANGGDSLVVTVTGGSAGTDYTVFATLTAQG</sequence>
<proteinExistence type="predicted"/>
<dbReference type="OrthoDB" id="5007967at2"/>
<accession>A0A1N6F5S1</accession>
<evidence type="ECO:0000313" key="2">
    <source>
        <dbReference type="EMBL" id="SIN90554.1"/>
    </source>
</evidence>
<gene>
    <name evidence="2" type="ORF">SAMN05443544_1765</name>
</gene>
<dbReference type="EMBL" id="FSRJ01000002">
    <property type="protein sequence ID" value="SIN90554.1"/>
    <property type="molecule type" value="Genomic_DNA"/>
</dbReference>
<evidence type="ECO:0000313" key="3">
    <source>
        <dbReference type="Proteomes" id="UP000184699"/>
    </source>
</evidence>